<reference evidence="2" key="1">
    <citation type="submission" date="2023-04" db="EMBL/GenBank/DDBJ databases">
        <title>Phytophthora lilii NBRC 32176.</title>
        <authorList>
            <person name="Ichikawa N."/>
            <person name="Sato H."/>
            <person name="Tonouchi N."/>
        </authorList>
    </citation>
    <scope>NUCLEOTIDE SEQUENCE</scope>
    <source>
        <strain evidence="2">NBRC 32176</strain>
    </source>
</reference>
<proteinExistence type="predicted"/>
<feature type="region of interest" description="Disordered" evidence="1">
    <location>
        <begin position="366"/>
        <end position="396"/>
    </location>
</feature>
<dbReference type="AlphaFoldDB" id="A0A9W6TBF5"/>
<keyword evidence="3" id="KW-1185">Reference proteome</keyword>
<evidence type="ECO:0000256" key="1">
    <source>
        <dbReference type="SAM" id="MobiDB-lite"/>
    </source>
</evidence>
<name>A0A9W6TBF5_9STRA</name>
<evidence type="ECO:0000313" key="3">
    <source>
        <dbReference type="Proteomes" id="UP001165083"/>
    </source>
</evidence>
<evidence type="ECO:0000313" key="2">
    <source>
        <dbReference type="EMBL" id="GMF09281.1"/>
    </source>
</evidence>
<accession>A0A9W6TBF5</accession>
<comment type="caution">
    <text evidence="2">The sequence shown here is derived from an EMBL/GenBank/DDBJ whole genome shotgun (WGS) entry which is preliminary data.</text>
</comment>
<dbReference type="OrthoDB" id="111407at2759"/>
<protein>
    <submittedName>
        <fullName evidence="2">Unnamed protein product</fullName>
    </submittedName>
</protein>
<organism evidence="2 3">
    <name type="scientific">Phytophthora lilii</name>
    <dbReference type="NCBI Taxonomy" id="2077276"/>
    <lineage>
        <taxon>Eukaryota</taxon>
        <taxon>Sar</taxon>
        <taxon>Stramenopiles</taxon>
        <taxon>Oomycota</taxon>
        <taxon>Peronosporomycetes</taxon>
        <taxon>Peronosporales</taxon>
        <taxon>Peronosporaceae</taxon>
        <taxon>Phytophthora</taxon>
    </lineage>
</organism>
<dbReference type="EMBL" id="BSXW01000007">
    <property type="protein sequence ID" value="GMF09281.1"/>
    <property type="molecule type" value="Genomic_DNA"/>
</dbReference>
<gene>
    <name evidence="2" type="ORF">Plil01_000019700</name>
</gene>
<dbReference type="Proteomes" id="UP001165083">
    <property type="component" value="Unassembled WGS sequence"/>
</dbReference>
<sequence>MDSHRFVFFLFAGEQRITINTPGRHRILAIVDALSSECSRTDFFVFDGYLPESNGGTDIESLQVECSMAPELHLLAFWSTMPEDRLVRLIRVLSAMSDVVNYPDANYHVRLHGVVRVDPGTANYIDESWYEEFYGDTYYGLYFGTDDKVDMMRVKGGGAFHVALVEDTCPKYAYDLGRDTILSTNMFALKRLLREQSPHWYQVHATQTRQESDADFKFLFGDTGRNAFHSVRLDMLWSPDKHDGRRTDNGVYVLSWKRVFIPVDVMEVFGAMMQSEWYRIELDVPEIHLTPGMLDPNPTSSQENILRVAFLGLTRIPLLAHLPTDSQWYKGLLELRHVKRFHVLKETKWGKVVPACSTVGEAAAILSSQDTTSEDCPASTSRGPLQPHGNRRRRQRRRAIHNMGRQSPRHHAGAHTA</sequence>